<dbReference type="SUPFAM" id="SSF90229">
    <property type="entry name" value="CCCH zinc finger"/>
    <property type="match status" value="2"/>
</dbReference>
<keyword evidence="3 5" id="KW-0863">Zinc-finger</keyword>
<evidence type="ECO:0000256" key="2">
    <source>
        <dbReference type="ARBA" id="ARBA00022737"/>
    </source>
</evidence>
<proteinExistence type="predicted"/>
<dbReference type="GO" id="GO:0008270">
    <property type="term" value="F:zinc ion binding"/>
    <property type="evidence" value="ECO:0007669"/>
    <property type="project" value="UniProtKB-KW"/>
</dbReference>
<feature type="domain" description="C3H1-type" evidence="7">
    <location>
        <begin position="266"/>
        <end position="294"/>
    </location>
</feature>
<dbReference type="Gene3D" id="4.10.1000.10">
    <property type="entry name" value="Zinc finger, CCCH-type"/>
    <property type="match status" value="2"/>
</dbReference>
<organism evidence="8">
    <name type="scientific">Timema bartmani</name>
    <dbReference type="NCBI Taxonomy" id="61472"/>
    <lineage>
        <taxon>Eukaryota</taxon>
        <taxon>Metazoa</taxon>
        <taxon>Ecdysozoa</taxon>
        <taxon>Arthropoda</taxon>
        <taxon>Hexapoda</taxon>
        <taxon>Insecta</taxon>
        <taxon>Pterygota</taxon>
        <taxon>Neoptera</taxon>
        <taxon>Polyneoptera</taxon>
        <taxon>Phasmatodea</taxon>
        <taxon>Timematodea</taxon>
        <taxon>Timematoidea</taxon>
        <taxon>Timematidae</taxon>
        <taxon>Timema</taxon>
    </lineage>
</organism>
<feature type="compositionally biased region" description="Low complexity" evidence="6">
    <location>
        <begin position="200"/>
        <end position="209"/>
    </location>
</feature>
<feature type="region of interest" description="Disordered" evidence="6">
    <location>
        <begin position="239"/>
        <end position="262"/>
    </location>
</feature>
<dbReference type="PANTHER" id="PTHR12547">
    <property type="entry name" value="CCCH ZINC FINGER/TIS11-RELATED"/>
    <property type="match status" value="1"/>
</dbReference>
<protein>
    <recommendedName>
        <fullName evidence="7">C3H1-type domain-containing protein</fullName>
    </recommendedName>
</protein>
<feature type="zinc finger region" description="C3H1-type" evidence="5">
    <location>
        <begin position="266"/>
        <end position="294"/>
    </location>
</feature>
<dbReference type="InterPro" id="IPR000571">
    <property type="entry name" value="Znf_CCCH"/>
</dbReference>
<evidence type="ECO:0000256" key="5">
    <source>
        <dbReference type="PROSITE-ProRule" id="PRU00723"/>
    </source>
</evidence>
<evidence type="ECO:0000256" key="1">
    <source>
        <dbReference type="ARBA" id="ARBA00022723"/>
    </source>
</evidence>
<reference evidence="8" key="1">
    <citation type="submission" date="2020-11" db="EMBL/GenBank/DDBJ databases">
        <authorList>
            <person name="Tran Van P."/>
        </authorList>
    </citation>
    <scope>NUCLEOTIDE SEQUENCE</scope>
</reference>
<accession>A0A7R9F0C4</accession>
<feature type="region of interest" description="Disordered" evidence="6">
    <location>
        <begin position="334"/>
        <end position="376"/>
    </location>
</feature>
<feature type="domain" description="C3H1-type" evidence="7">
    <location>
        <begin position="304"/>
        <end position="332"/>
    </location>
</feature>
<keyword evidence="4 5" id="KW-0862">Zinc</keyword>
<keyword evidence="1 5" id="KW-0479">Metal-binding</keyword>
<evidence type="ECO:0000256" key="6">
    <source>
        <dbReference type="SAM" id="MobiDB-lite"/>
    </source>
</evidence>
<feature type="region of interest" description="Disordered" evidence="6">
    <location>
        <begin position="137"/>
        <end position="217"/>
    </location>
</feature>
<sequence>MLRHSAMFGFTTTHRLAGLGLSLVAVLGWIADLAALGVRIDCWPRRARGSGGLLASPRSGFGRSAGLAALRVRAVCWPRRARGSHGLLASPRSGFSRSCGPCRAWGSGPRLCRLVLGDIAVTLDSVSLVLEVGPQGPVPPPNASQEPLELWSPSSKWKENHNSNNNNSNNNRSPSNNVNLSGKVLRWGSDASQRVVGSATTQQQHQTLTRRNSQPASISSLVSSVSSLLLVNIQEEAAAAAGGGQHRRLDRSQSEPARANNVNTSRYKTELCRPYEESGACKYGDKCQFAHGVHELRNLARHPKYKTELCRTFHTIGFCPYGPRCHFIHNADEARGKSASPPPGSARPKPLSLGFGSSGDSPSPASSLSQSPTTSVGSFFSSSDPDVYAVLSASSSPANTAFSYGGQDTLVLGSPPPSPAASLSPRESPTPDARLPVFNRLSKNIMMGLADLIA</sequence>
<dbReference type="FunFam" id="4.10.1000.10:FF:000002">
    <property type="entry name" value="Zinc finger protein 36, C3H1 type-like 1"/>
    <property type="match status" value="1"/>
</dbReference>
<dbReference type="InterPro" id="IPR036855">
    <property type="entry name" value="Znf_CCCH_sf"/>
</dbReference>
<evidence type="ECO:0000256" key="4">
    <source>
        <dbReference type="ARBA" id="ARBA00022833"/>
    </source>
</evidence>
<dbReference type="AlphaFoldDB" id="A0A7R9F0C4"/>
<dbReference type="FunFam" id="4.10.1000.10:FF:000001">
    <property type="entry name" value="zinc finger CCCH domain-containing protein 15-like"/>
    <property type="match status" value="1"/>
</dbReference>
<dbReference type="PANTHER" id="PTHR12547:SF18">
    <property type="entry name" value="PROTEIN TIS11"/>
    <property type="match status" value="1"/>
</dbReference>
<dbReference type="Pfam" id="PF00642">
    <property type="entry name" value="zf-CCCH"/>
    <property type="match status" value="2"/>
</dbReference>
<feature type="region of interest" description="Disordered" evidence="6">
    <location>
        <begin position="409"/>
        <end position="432"/>
    </location>
</feature>
<evidence type="ECO:0000256" key="3">
    <source>
        <dbReference type="ARBA" id="ARBA00022771"/>
    </source>
</evidence>
<feature type="compositionally biased region" description="Low complexity" evidence="6">
    <location>
        <begin position="162"/>
        <end position="181"/>
    </location>
</feature>
<evidence type="ECO:0000259" key="7">
    <source>
        <dbReference type="PROSITE" id="PS50103"/>
    </source>
</evidence>
<evidence type="ECO:0000313" key="8">
    <source>
        <dbReference type="EMBL" id="CAD7444673.1"/>
    </source>
</evidence>
<keyword evidence="2" id="KW-0677">Repeat</keyword>
<dbReference type="InterPro" id="IPR045877">
    <property type="entry name" value="ZFP36-like"/>
</dbReference>
<dbReference type="EMBL" id="OD566798">
    <property type="protein sequence ID" value="CAD7444673.1"/>
    <property type="molecule type" value="Genomic_DNA"/>
</dbReference>
<dbReference type="SMART" id="SM00356">
    <property type="entry name" value="ZnF_C3H1"/>
    <property type="match status" value="2"/>
</dbReference>
<name>A0A7R9F0C4_9NEOP</name>
<dbReference type="PROSITE" id="PS50103">
    <property type="entry name" value="ZF_C3H1"/>
    <property type="match status" value="2"/>
</dbReference>
<dbReference type="GO" id="GO:0003729">
    <property type="term" value="F:mRNA binding"/>
    <property type="evidence" value="ECO:0007669"/>
    <property type="project" value="InterPro"/>
</dbReference>
<gene>
    <name evidence="8" type="ORF">TBIB3V08_LOCUS7043</name>
</gene>
<feature type="compositionally biased region" description="Low complexity" evidence="6">
    <location>
        <begin position="350"/>
        <end position="376"/>
    </location>
</feature>
<feature type="zinc finger region" description="C3H1-type" evidence="5">
    <location>
        <begin position="304"/>
        <end position="332"/>
    </location>
</feature>